<keyword evidence="1" id="KW-1133">Transmembrane helix</keyword>
<dbReference type="Proteomes" id="UP001597011">
    <property type="component" value="Unassembled WGS sequence"/>
</dbReference>
<protein>
    <recommendedName>
        <fullName evidence="4">DUF4352 domain-containing protein</fullName>
    </recommendedName>
</protein>
<evidence type="ECO:0000313" key="3">
    <source>
        <dbReference type="Proteomes" id="UP001597011"/>
    </source>
</evidence>
<evidence type="ECO:0008006" key="4">
    <source>
        <dbReference type="Google" id="ProtNLM"/>
    </source>
</evidence>
<comment type="caution">
    <text evidence="2">The sequence shown here is derived from an EMBL/GenBank/DDBJ whole genome shotgun (WGS) entry which is preliminary data.</text>
</comment>
<proteinExistence type="predicted"/>
<dbReference type="EMBL" id="JBHTIB010000006">
    <property type="protein sequence ID" value="MFD0835116.1"/>
    <property type="molecule type" value="Genomic_DNA"/>
</dbReference>
<evidence type="ECO:0000313" key="2">
    <source>
        <dbReference type="EMBL" id="MFD0835116.1"/>
    </source>
</evidence>
<keyword evidence="1" id="KW-0472">Membrane</keyword>
<dbReference type="RefSeq" id="WP_379939995.1">
    <property type="nucleotide sequence ID" value="NZ_JBHTIB010000006.1"/>
</dbReference>
<sequence length="173" mass="19824">MNRKLITLFFGLITIGISCIYVISEKPILGKWVIGTSRLIGKPINCEIKINGAEFNNAKIFHQTSDFNDKAKRDYLILIIPNKKKTDKHNVLIIDKENDLIRIPNSNKKDYEILGNYLFQSESGANSMIPINDPDKGILFNPKLKIDNETIEFELPEWSEFKVNKVEIKQNAS</sequence>
<organism evidence="2 3">
    <name type="scientific">Mariniflexile aquimaris</name>
    <dbReference type="NCBI Taxonomy" id="881009"/>
    <lineage>
        <taxon>Bacteria</taxon>
        <taxon>Pseudomonadati</taxon>
        <taxon>Bacteroidota</taxon>
        <taxon>Flavobacteriia</taxon>
        <taxon>Flavobacteriales</taxon>
        <taxon>Flavobacteriaceae</taxon>
        <taxon>Mariniflexile</taxon>
    </lineage>
</organism>
<dbReference type="PROSITE" id="PS51257">
    <property type="entry name" value="PROKAR_LIPOPROTEIN"/>
    <property type="match status" value="1"/>
</dbReference>
<evidence type="ECO:0000256" key="1">
    <source>
        <dbReference type="SAM" id="Phobius"/>
    </source>
</evidence>
<name>A0ABW3BS28_9FLAO</name>
<gene>
    <name evidence="2" type="ORF">ACFQ0I_05030</name>
</gene>
<feature type="transmembrane region" description="Helical" evidence="1">
    <location>
        <begin position="6"/>
        <end position="23"/>
    </location>
</feature>
<accession>A0ABW3BS28</accession>
<reference evidence="3" key="1">
    <citation type="journal article" date="2019" name="Int. J. Syst. Evol. Microbiol.">
        <title>The Global Catalogue of Microorganisms (GCM) 10K type strain sequencing project: providing services to taxonomists for standard genome sequencing and annotation.</title>
        <authorList>
            <consortium name="The Broad Institute Genomics Platform"/>
            <consortium name="The Broad Institute Genome Sequencing Center for Infectious Disease"/>
            <person name="Wu L."/>
            <person name="Ma J."/>
        </authorList>
    </citation>
    <scope>NUCLEOTIDE SEQUENCE [LARGE SCALE GENOMIC DNA]</scope>
    <source>
        <strain evidence="3">CCUG 60529</strain>
    </source>
</reference>
<keyword evidence="1" id="KW-0812">Transmembrane</keyword>
<keyword evidence="3" id="KW-1185">Reference proteome</keyword>